<organism evidence="5">
    <name type="scientific">Staphylococcus schleiferi</name>
    <dbReference type="NCBI Taxonomy" id="1295"/>
    <lineage>
        <taxon>Bacteria</taxon>
        <taxon>Bacillati</taxon>
        <taxon>Bacillota</taxon>
        <taxon>Bacilli</taxon>
        <taxon>Bacillales</taxon>
        <taxon>Staphylococcaceae</taxon>
        <taxon>Staphylococcus</taxon>
    </lineage>
</organism>
<dbReference type="InterPro" id="IPR036388">
    <property type="entry name" value="WH-like_DNA-bd_sf"/>
</dbReference>
<evidence type="ECO:0000313" key="4">
    <source>
        <dbReference type="EMBL" id="CAD7358603.1"/>
    </source>
</evidence>
<dbReference type="Pfam" id="PF02829">
    <property type="entry name" value="3H"/>
    <property type="match status" value="1"/>
</dbReference>
<feature type="binding site" evidence="1">
    <location>
        <position position="86"/>
    </location>
    <ligand>
        <name>Ni(2+)</name>
        <dbReference type="ChEBI" id="CHEBI:49786"/>
    </ligand>
</feature>
<dbReference type="InterPro" id="IPR013196">
    <property type="entry name" value="HTH_11"/>
</dbReference>
<evidence type="ECO:0000256" key="1">
    <source>
        <dbReference type="PIRSR" id="PIRSR037847-1"/>
    </source>
</evidence>
<keyword evidence="1" id="KW-0533">Nickel</keyword>
<dbReference type="Proteomes" id="UP000264146">
    <property type="component" value="Chromosome"/>
</dbReference>
<sequence>MSPAEKRRKKIVELLKHSDRPIKGAYLSEMFGISRQIIVKDISHLKTQNYPIHSTSKGYFFNDKPQGRPFKRVIMCEHDHTQIEKELTTIVENGAMIDNVSVEHPIYGTIQAELMIESIENIQSFVEDMAKYQSTMLAELTDLIHLHTISADSEKILDNAVRDLQQQGFIVDVQS</sequence>
<dbReference type="EMBL" id="UHEF01000001">
    <property type="protein sequence ID" value="SUM86192.1"/>
    <property type="molecule type" value="Genomic_DNA"/>
</dbReference>
<dbReference type="SUPFAM" id="SSF46785">
    <property type="entry name" value="Winged helix' DNA-binding domain"/>
    <property type="match status" value="1"/>
</dbReference>
<dbReference type="InterPro" id="IPR026043">
    <property type="entry name" value="NadR"/>
</dbReference>
<name>A0A7Z7VW34_STASC</name>
<proteinExistence type="predicted"/>
<dbReference type="RefSeq" id="WP_126496435.1">
    <property type="nucleotide sequence ID" value="NZ_LR962863.1"/>
</dbReference>
<dbReference type="PANTHER" id="PTHR40068:SF1">
    <property type="entry name" value="TRANSCRIPTION REPRESSOR NIAR-RELATED"/>
    <property type="match status" value="1"/>
</dbReference>
<evidence type="ECO:0000259" key="2">
    <source>
        <dbReference type="Pfam" id="PF02829"/>
    </source>
</evidence>
<dbReference type="Pfam" id="PF08279">
    <property type="entry name" value="HTH_11"/>
    <property type="match status" value="1"/>
</dbReference>
<reference evidence="4 6" key="2">
    <citation type="submission" date="2020-11" db="EMBL/GenBank/DDBJ databases">
        <authorList>
            <consortium name="Pathogen Informatics"/>
        </authorList>
    </citation>
    <scope>NUCLEOTIDE SEQUENCE [LARGE SCALE GENOMIC DNA]</scope>
    <source>
        <strain evidence="4 6">NCTC12218</strain>
    </source>
</reference>
<dbReference type="InterPro" id="IPR036390">
    <property type="entry name" value="WH_DNA-bd_sf"/>
</dbReference>
<dbReference type="SUPFAM" id="SSF75500">
    <property type="entry name" value="Putative transcriptional regulator TM1602, C-terminal domain"/>
    <property type="match status" value="1"/>
</dbReference>
<accession>A0A7Z7VW34</accession>
<feature type="binding site" evidence="1">
    <location>
        <position position="78"/>
    </location>
    <ligand>
        <name>Ni(2+)</name>
        <dbReference type="ChEBI" id="CHEBI:49786"/>
    </ligand>
</feature>
<dbReference type="PANTHER" id="PTHR40068">
    <property type="entry name" value="TRANSCRIPTION REPRESSOR NIAR-RELATED"/>
    <property type="match status" value="1"/>
</dbReference>
<feature type="domain" description="3H" evidence="2">
    <location>
        <begin position="74"/>
        <end position="169"/>
    </location>
</feature>
<reference evidence="5" key="1">
    <citation type="submission" date="2018-06" db="EMBL/GenBank/DDBJ databases">
        <authorList>
            <consortium name="Pathogen Informatics"/>
            <person name="Doyle S."/>
        </authorList>
    </citation>
    <scope>NUCLEOTIDE SEQUENCE [LARGE SCALE GENOMIC DNA]</scope>
    <source>
        <strain evidence="5">NCTC12218</strain>
    </source>
</reference>
<protein>
    <submittedName>
        <fullName evidence="5">Probable transcription repressor NiaR</fullName>
    </submittedName>
</protein>
<dbReference type="Gene3D" id="3.30.1340.20">
    <property type="entry name" value="3H domain"/>
    <property type="match status" value="1"/>
</dbReference>
<evidence type="ECO:0000313" key="5">
    <source>
        <dbReference type="EMBL" id="SUM86192.1"/>
    </source>
</evidence>
<feature type="domain" description="Helix-turn-helix type 11" evidence="3">
    <location>
        <begin position="7"/>
        <end position="59"/>
    </location>
</feature>
<dbReference type="InterPro" id="IPR004173">
    <property type="entry name" value="3H_domain"/>
</dbReference>
<dbReference type="InterPro" id="IPR035922">
    <property type="entry name" value="3H_dom_sf"/>
</dbReference>
<evidence type="ECO:0000313" key="6">
    <source>
        <dbReference type="Proteomes" id="UP000264146"/>
    </source>
</evidence>
<feature type="binding site" evidence="1">
    <location>
        <position position="145"/>
    </location>
    <ligand>
        <name>Ni(2+)</name>
        <dbReference type="ChEBI" id="CHEBI:49786"/>
    </ligand>
</feature>
<dbReference type="PIRSF" id="PIRSF037847">
    <property type="entry name" value="NiaR"/>
    <property type="match status" value="1"/>
</dbReference>
<dbReference type="AlphaFoldDB" id="A0A7Z7VW34"/>
<keyword evidence="1" id="KW-0479">Metal-binding</keyword>
<evidence type="ECO:0000259" key="3">
    <source>
        <dbReference type="Pfam" id="PF08279"/>
    </source>
</evidence>
<dbReference type="Gene3D" id="1.10.10.10">
    <property type="entry name" value="Winged helix-like DNA-binding domain superfamily/Winged helix DNA-binding domain"/>
    <property type="match status" value="1"/>
</dbReference>
<feature type="binding site" evidence="1">
    <location>
        <position position="147"/>
    </location>
    <ligand>
        <name>Ni(2+)</name>
        <dbReference type="ChEBI" id="CHEBI:49786"/>
    </ligand>
</feature>
<dbReference type="EMBL" id="LR962863">
    <property type="protein sequence ID" value="CAD7358603.1"/>
    <property type="molecule type" value="Genomic_DNA"/>
</dbReference>
<dbReference type="GO" id="GO:0046872">
    <property type="term" value="F:metal ion binding"/>
    <property type="evidence" value="ECO:0007669"/>
    <property type="project" value="UniProtKB-KW"/>
</dbReference>
<gene>
    <name evidence="5" type="primary">niaR</name>
    <name evidence="5" type="ORF">NCTC12218_00184</name>
</gene>